<evidence type="ECO:0000313" key="2">
    <source>
        <dbReference type="EMBL" id="PIK63050.1"/>
    </source>
</evidence>
<name>A0A2G8LSC4_STIJA</name>
<evidence type="ECO:0000256" key="1">
    <source>
        <dbReference type="ARBA" id="ARBA00022737"/>
    </source>
</evidence>
<dbReference type="PANTHER" id="PTHR10648:SF1">
    <property type="entry name" value="SERINE_THREONINE-PROTEIN PHOSPHATASE 4 REGULATORY SUBUNIT 1"/>
    <property type="match status" value="1"/>
</dbReference>
<sequence>MVARNLLDTLRAIFTNHEDLEEGLKVLVCLSEDIEPMVRSELMEQIPHLAMFCSENRDFFPNTIHDTILPTVVRYLTDGSKNKSGCSSGVVRAGVNRPRDMIDQVVPVIIQLSSQESSDDYRTEAVALTASSSPQSLDVTREVIIL</sequence>
<gene>
    <name evidence="2" type="ORF">BSL78_00057</name>
</gene>
<dbReference type="AlphaFoldDB" id="A0A2G8LSC4"/>
<keyword evidence="3" id="KW-1185">Reference proteome</keyword>
<dbReference type="InterPro" id="IPR051023">
    <property type="entry name" value="PP2A_Regulatory_Subunit_A"/>
</dbReference>
<proteinExistence type="predicted"/>
<reference evidence="2 3" key="1">
    <citation type="journal article" date="2017" name="PLoS Biol.">
        <title>The sea cucumber genome provides insights into morphological evolution and visceral regeneration.</title>
        <authorList>
            <person name="Zhang X."/>
            <person name="Sun L."/>
            <person name="Yuan J."/>
            <person name="Sun Y."/>
            <person name="Gao Y."/>
            <person name="Zhang L."/>
            <person name="Li S."/>
            <person name="Dai H."/>
            <person name="Hamel J.F."/>
            <person name="Liu C."/>
            <person name="Yu Y."/>
            <person name="Liu S."/>
            <person name="Lin W."/>
            <person name="Guo K."/>
            <person name="Jin S."/>
            <person name="Xu P."/>
            <person name="Storey K.B."/>
            <person name="Huan P."/>
            <person name="Zhang T."/>
            <person name="Zhou Y."/>
            <person name="Zhang J."/>
            <person name="Lin C."/>
            <person name="Li X."/>
            <person name="Xing L."/>
            <person name="Huo D."/>
            <person name="Sun M."/>
            <person name="Wang L."/>
            <person name="Mercier A."/>
            <person name="Li F."/>
            <person name="Yang H."/>
            <person name="Xiang J."/>
        </authorList>
    </citation>
    <scope>NUCLEOTIDE SEQUENCE [LARGE SCALE GENOMIC DNA]</scope>
    <source>
        <strain evidence="2">Shaxun</strain>
        <tissue evidence="2">Muscle</tissue>
    </source>
</reference>
<dbReference type="SUPFAM" id="SSF48371">
    <property type="entry name" value="ARM repeat"/>
    <property type="match status" value="1"/>
</dbReference>
<dbReference type="Proteomes" id="UP000230750">
    <property type="component" value="Unassembled WGS sequence"/>
</dbReference>
<protein>
    <submittedName>
        <fullName evidence="2">Putative serine/threonine-protein phosphatase 4 regulatory subunit 1</fullName>
    </submittedName>
</protein>
<dbReference type="GO" id="GO:0005737">
    <property type="term" value="C:cytoplasm"/>
    <property type="evidence" value="ECO:0007669"/>
    <property type="project" value="TreeGrafter"/>
</dbReference>
<dbReference type="InterPro" id="IPR016024">
    <property type="entry name" value="ARM-type_fold"/>
</dbReference>
<dbReference type="EMBL" id="MRZV01000001">
    <property type="protein sequence ID" value="PIK63050.1"/>
    <property type="molecule type" value="Genomic_DNA"/>
</dbReference>
<evidence type="ECO:0000313" key="3">
    <source>
        <dbReference type="Proteomes" id="UP000230750"/>
    </source>
</evidence>
<organism evidence="2 3">
    <name type="scientific">Stichopus japonicus</name>
    <name type="common">Sea cucumber</name>
    <dbReference type="NCBI Taxonomy" id="307972"/>
    <lineage>
        <taxon>Eukaryota</taxon>
        <taxon>Metazoa</taxon>
        <taxon>Echinodermata</taxon>
        <taxon>Eleutherozoa</taxon>
        <taxon>Echinozoa</taxon>
        <taxon>Holothuroidea</taxon>
        <taxon>Aspidochirotacea</taxon>
        <taxon>Aspidochirotida</taxon>
        <taxon>Stichopodidae</taxon>
        <taxon>Apostichopus</taxon>
    </lineage>
</organism>
<dbReference type="OrthoDB" id="340346at2759"/>
<dbReference type="Gene3D" id="1.25.10.10">
    <property type="entry name" value="Leucine-rich Repeat Variant"/>
    <property type="match status" value="1"/>
</dbReference>
<dbReference type="PANTHER" id="PTHR10648">
    <property type="entry name" value="SERINE/THREONINE-PROTEIN PHOSPHATASE PP2A 65 KDA REGULATORY SUBUNIT"/>
    <property type="match status" value="1"/>
</dbReference>
<accession>A0A2G8LSC4</accession>
<dbReference type="InterPro" id="IPR011989">
    <property type="entry name" value="ARM-like"/>
</dbReference>
<keyword evidence="1" id="KW-0677">Repeat</keyword>
<comment type="caution">
    <text evidence="2">The sequence shown here is derived from an EMBL/GenBank/DDBJ whole genome shotgun (WGS) entry which is preliminary data.</text>
</comment>
<dbReference type="STRING" id="307972.A0A2G8LSC4"/>
<dbReference type="GO" id="GO:0019888">
    <property type="term" value="F:protein phosphatase regulator activity"/>
    <property type="evidence" value="ECO:0007669"/>
    <property type="project" value="TreeGrafter"/>
</dbReference>